<evidence type="ECO:0000256" key="3">
    <source>
        <dbReference type="ARBA" id="ARBA00023163"/>
    </source>
</evidence>
<evidence type="ECO:0000313" key="5">
    <source>
        <dbReference type="EMBL" id="MBK1812169.1"/>
    </source>
</evidence>
<proteinExistence type="predicted"/>
<keyword evidence="2" id="KW-0238">DNA-binding</keyword>
<evidence type="ECO:0000256" key="1">
    <source>
        <dbReference type="ARBA" id="ARBA00023015"/>
    </source>
</evidence>
<dbReference type="PANTHER" id="PTHR43280">
    <property type="entry name" value="ARAC-FAMILY TRANSCRIPTIONAL REGULATOR"/>
    <property type="match status" value="1"/>
</dbReference>
<dbReference type="RefSeq" id="WP_200271105.1">
    <property type="nucleotide sequence ID" value="NZ_JAENHN010000046.1"/>
</dbReference>
<keyword evidence="3" id="KW-0804">Transcription</keyword>
<dbReference type="PANTHER" id="PTHR43280:SF28">
    <property type="entry name" value="HTH-TYPE TRANSCRIPTIONAL ACTIVATOR RHAS"/>
    <property type="match status" value="1"/>
</dbReference>
<keyword evidence="6" id="KW-1185">Reference proteome</keyword>
<sequence>MPQMDRYKNRAVYIEFVAKEDFYKLPYEERFTIVFITSGSIKLKLNDYPIKLVAPSILCLEKDDKIEVMENQNIAAQSFCFHPDFFNTAYFSEDKGYMSNSLKIETGLSLFKKNDINSGVYTVTEKAYPKLYEWFFIMGTEVYAQSDPLWVCRIKKYLIQILGLLEQLSSQNEQSPVDLALEYIHTNYSDKISLEDLISCAHLNRVSLNKMFKELCGFTAMGYLLTYRLKVAESLLTHTDMSLNEIARATGFEYDTYFIKQFTSKRGRTPTEFRKESREFAFIQH</sequence>
<name>A0ABS1ES04_9CLOT</name>
<accession>A0ABS1ES04</accession>
<dbReference type="EMBL" id="JAENHN010000046">
    <property type="protein sequence ID" value="MBK1812169.1"/>
    <property type="molecule type" value="Genomic_DNA"/>
</dbReference>
<dbReference type="InterPro" id="IPR018062">
    <property type="entry name" value="HTH_AraC-typ_CS"/>
</dbReference>
<evidence type="ECO:0000256" key="2">
    <source>
        <dbReference type="ARBA" id="ARBA00023125"/>
    </source>
</evidence>
<protein>
    <submittedName>
        <fullName evidence="5">Helix-turn-helix transcriptional regulator</fullName>
    </submittedName>
</protein>
<dbReference type="SUPFAM" id="SSF46689">
    <property type="entry name" value="Homeodomain-like"/>
    <property type="match status" value="2"/>
</dbReference>
<gene>
    <name evidence="5" type="ORF">JHL18_16220</name>
</gene>
<dbReference type="Pfam" id="PF12833">
    <property type="entry name" value="HTH_18"/>
    <property type="match status" value="1"/>
</dbReference>
<dbReference type="InterPro" id="IPR009057">
    <property type="entry name" value="Homeodomain-like_sf"/>
</dbReference>
<feature type="domain" description="HTH araC/xylS-type" evidence="4">
    <location>
        <begin position="178"/>
        <end position="276"/>
    </location>
</feature>
<dbReference type="Proteomes" id="UP000596739">
    <property type="component" value="Unassembled WGS sequence"/>
</dbReference>
<dbReference type="InterPro" id="IPR018060">
    <property type="entry name" value="HTH_AraC"/>
</dbReference>
<organism evidence="5 6">
    <name type="scientific">Clostridium yunnanense</name>
    <dbReference type="NCBI Taxonomy" id="2800325"/>
    <lineage>
        <taxon>Bacteria</taxon>
        <taxon>Bacillati</taxon>
        <taxon>Bacillota</taxon>
        <taxon>Clostridia</taxon>
        <taxon>Eubacteriales</taxon>
        <taxon>Clostridiaceae</taxon>
        <taxon>Clostridium</taxon>
    </lineage>
</organism>
<evidence type="ECO:0000259" key="4">
    <source>
        <dbReference type="PROSITE" id="PS01124"/>
    </source>
</evidence>
<dbReference type="SMART" id="SM00342">
    <property type="entry name" value="HTH_ARAC"/>
    <property type="match status" value="1"/>
</dbReference>
<keyword evidence="1" id="KW-0805">Transcription regulation</keyword>
<comment type="caution">
    <text evidence="5">The sequence shown here is derived from an EMBL/GenBank/DDBJ whole genome shotgun (WGS) entry which is preliminary data.</text>
</comment>
<reference evidence="6" key="1">
    <citation type="submission" date="2021-01" db="EMBL/GenBank/DDBJ databases">
        <title>Genome public.</title>
        <authorList>
            <person name="Liu C."/>
            <person name="Sun Q."/>
        </authorList>
    </citation>
    <scope>NUCLEOTIDE SEQUENCE [LARGE SCALE GENOMIC DNA]</scope>
    <source>
        <strain evidence="6">YIM B02505</strain>
    </source>
</reference>
<dbReference type="PROSITE" id="PS00041">
    <property type="entry name" value="HTH_ARAC_FAMILY_1"/>
    <property type="match status" value="1"/>
</dbReference>
<evidence type="ECO:0000313" key="6">
    <source>
        <dbReference type="Proteomes" id="UP000596739"/>
    </source>
</evidence>
<dbReference type="Gene3D" id="1.10.10.60">
    <property type="entry name" value="Homeodomain-like"/>
    <property type="match status" value="1"/>
</dbReference>
<dbReference type="PROSITE" id="PS01124">
    <property type="entry name" value="HTH_ARAC_FAMILY_2"/>
    <property type="match status" value="1"/>
</dbReference>